<dbReference type="AlphaFoldDB" id="A0A9D1DIJ3"/>
<organism evidence="2 3">
    <name type="scientific">Candidatus Avoscillospira avicola</name>
    <dbReference type="NCBI Taxonomy" id="2840706"/>
    <lineage>
        <taxon>Bacteria</taxon>
        <taxon>Bacillati</taxon>
        <taxon>Bacillota</taxon>
        <taxon>Clostridia</taxon>
        <taxon>Eubacteriales</taxon>
        <taxon>Oscillospiraceae</taxon>
        <taxon>Oscillospiraceae incertae sedis</taxon>
        <taxon>Candidatus Avoscillospira</taxon>
    </lineage>
</organism>
<sequence>MVYILLGTGFEEIEALAPCDILRRGGVQVALVGVNGPEITGGHGITVRADLTVEQLDRAQLEMIVLPGGLGGVQAMGASPAAMEAVSWAYEHDKWVAAICAAPTLLPRLGISQGKRCVCYPGMEDQVEGAEMVKANAVRDGRLLTGRGPGAALDFGFMLLEALRGSEVAAQVKAGMVYQQD</sequence>
<dbReference type="GO" id="GO:0005737">
    <property type="term" value="C:cytoplasm"/>
    <property type="evidence" value="ECO:0007669"/>
    <property type="project" value="TreeGrafter"/>
</dbReference>
<comment type="caution">
    <text evidence="2">The sequence shown here is derived from an EMBL/GenBank/DDBJ whole genome shotgun (WGS) entry which is preliminary data.</text>
</comment>
<dbReference type="Gene3D" id="3.40.50.880">
    <property type="match status" value="1"/>
</dbReference>
<reference evidence="2" key="2">
    <citation type="journal article" date="2021" name="PeerJ">
        <title>Extensive microbial diversity within the chicken gut microbiome revealed by metagenomics and culture.</title>
        <authorList>
            <person name="Gilroy R."/>
            <person name="Ravi A."/>
            <person name="Getino M."/>
            <person name="Pursley I."/>
            <person name="Horton D.L."/>
            <person name="Alikhan N.F."/>
            <person name="Baker D."/>
            <person name="Gharbi K."/>
            <person name="Hall N."/>
            <person name="Watson M."/>
            <person name="Adriaenssens E.M."/>
            <person name="Foster-Nyarko E."/>
            <person name="Jarju S."/>
            <person name="Secka A."/>
            <person name="Antonio M."/>
            <person name="Oren A."/>
            <person name="Chaudhuri R.R."/>
            <person name="La Ragione R."/>
            <person name="Hildebrand F."/>
            <person name="Pallen M.J."/>
        </authorList>
    </citation>
    <scope>NUCLEOTIDE SEQUENCE</scope>
    <source>
        <strain evidence="2">ChiBcec15-4380</strain>
    </source>
</reference>
<gene>
    <name evidence="2" type="ORF">IAA53_08150</name>
</gene>
<dbReference type="PANTHER" id="PTHR48094">
    <property type="entry name" value="PROTEIN/NUCLEIC ACID DEGLYCASE DJ-1-RELATED"/>
    <property type="match status" value="1"/>
</dbReference>
<dbReference type="NCBIfam" id="TIGR01383">
    <property type="entry name" value="not_thiJ"/>
    <property type="match status" value="1"/>
</dbReference>
<dbReference type="CDD" id="cd03135">
    <property type="entry name" value="GATase1_DJ-1"/>
    <property type="match status" value="1"/>
</dbReference>
<dbReference type="Proteomes" id="UP000824239">
    <property type="component" value="Unassembled WGS sequence"/>
</dbReference>
<dbReference type="Pfam" id="PF01965">
    <property type="entry name" value="DJ-1_PfpI"/>
    <property type="match status" value="1"/>
</dbReference>
<dbReference type="InterPro" id="IPR029062">
    <property type="entry name" value="Class_I_gatase-like"/>
</dbReference>
<dbReference type="InterPro" id="IPR050325">
    <property type="entry name" value="Prot/Nucl_acid_deglycase"/>
</dbReference>
<accession>A0A9D1DIJ3</accession>
<evidence type="ECO:0000259" key="1">
    <source>
        <dbReference type="Pfam" id="PF01965"/>
    </source>
</evidence>
<evidence type="ECO:0000313" key="2">
    <source>
        <dbReference type="EMBL" id="HIR51238.1"/>
    </source>
</evidence>
<reference evidence="2" key="1">
    <citation type="submission" date="2020-10" db="EMBL/GenBank/DDBJ databases">
        <authorList>
            <person name="Gilroy R."/>
        </authorList>
    </citation>
    <scope>NUCLEOTIDE SEQUENCE</scope>
    <source>
        <strain evidence="2">ChiBcec15-4380</strain>
    </source>
</reference>
<name>A0A9D1DIJ3_9FIRM</name>
<dbReference type="InterPro" id="IPR002818">
    <property type="entry name" value="DJ-1/PfpI"/>
</dbReference>
<dbReference type="EMBL" id="DVHE01000061">
    <property type="protein sequence ID" value="HIR51238.1"/>
    <property type="molecule type" value="Genomic_DNA"/>
</dbReference>
<dbReference type="SUPFAM" id="SSF52317">
    <property type="entry name" value="Class I glutamine amidotransferase-like"/>
    <property type="match status" value="1"/>
</dbReference>
<protein>
    <submittedName>
        <fullName evidence="2">DJ-1/PfpI family protein</fullName>
    </submittedName>
</protein>
<evidence type="ECO:0000313" key="3">
    <source>
        <dbReference type="Proteomes" id="UP000824239"/>
    </source>
</evidence>
<feature type="domain" description="DJ-1/PfpI" evidence="1">
    <location>
        <begin position="2"/>
        <end position="161"/>
    </location>
</feature>
<proteinExistence type="predicted"/>
<dbReference type="InterPro" id="IPR006287">
    <property type="entry name" value="DJ-1"/>
</dbReference>
<dbReference type="PANTHER" id="PTHR48094:SF12">
    <property type="entry name" value="PARKINSON DISEASE PROTEIN 7 HOMOLOG"/>
    <property type="match status" value="1"/>
</dbReference>